<keyword evidence="3" id="KW-1185">Reference proteome</keyword>
<dbReference type="OrthoDB" id="9809969at2"/>
<dbReference type="Pfam" id="PF11843">
    <property type="entry name" value="DUF3363"/>
    <property type="match status" value="1"/>
</dbReference>
<proteinExistence type="predicted"/>
<reference evidence="2 3" key="1">
    <citation type="submission" date="2016-03" db="EMBL/GenBank/DDBJ databases">
        <title>Draft Genome Sequence of the Strain BR 10245 (Bradyrhizobium sp.) isolated from nodules of Centrolobium paraense.</title>
        <authorList>
            <person name="Simoes-Araujo J.L.Sr."/>
            <person name="Barauna A.C."/>
            <person name="Silva K."/>
            <person name="Zilli J.E."/>
        </authorList>
    </citation>
    <scope>NUCLEOTIDE SEQUENCE [LARGE SCALE GENOMIC DNA]</scope>
    <source>
        <strain evidence="2 3">BR 10245</strain>
    </source>
</reference>
<feature type="region of interest" description="Disordered" evidence="1">
    <location>
        <begin position="44"/>
        <end position="69"/>
    </location>
</feature>
<evidence type="ECO:0008006" key="4">
    <source>
        <dbReference type="Google" id="ProtNLM"/>
    </source>
</evidence>
<dbReference type="InterPro" id="IPR021795">
    <property type="entry name" value="DUF3363"/>
</dbReference>
<evidence type="ECO:0000313" key="3">
    <source>
        <dbReference type="Proteomes" id="UP000076959"/>
    </source>
</evidence>
<organism evidence="2 3">
    <name type="scientific">Bradyrhizobium centrolobii</name>
    <dbReference type="NCBI Taxonomy" id="1505087"/>
    <lineage>
        <taxon>Bacteria</taxon>
        <taxon>Pseudomonadati</taxon>
        <taxon>Pseudomonadota</taxon>
        <taxon>Alphaproteobacteria</taxon>
        <taxon>Hyphomicrobiales</taxon>
        <taxon>Nitrobacteraceae</taxon>
        <taxon>Bradyrhizobium</taxon>
    </lineage>
</organism>
<protein>
    <recommendedName>
        <fullName evidence="4">Type VI secretion protein</fullName>
    </recommendedName>
</protein>
<accession>A0A176YZZ0</accession>
<dbReference type="Proteomes" id="UP000076959">
    <property type="component" value="Unassembled WGS sequence"/>
</dbReference>
<evidence type="ECO:0000256" key="1">
    <source>
        <dbReference type="SAM" id="MobiDB-lite"/>
    </source>
</evidence>
<dbReference type="EMBL" id="LUUB01000041">
    <property type="protein sequence ID" value="OAF12340.1"/>
    <property type="molecule type" value="Genomic_DNA"/>
</dbReference>
<evidence type="ECO:0000313" key="2">
    <source>
        <dbReference type="EMBL" id="OAF12340.1"/>
    </source>
</evidence>
<feature type="region of interest" description="Disordered" evidence="1">
    <location>
        <begin position="1"/>
        <end position="30"/>
    </location>
</feature>
<dbReference type="STRING" id="1505087.AYJ54_06495"/>
<comment type="caution">
    <text evidence="2">The sequence shown here is derived from an EMBL/GenBank/DDBJ whole genome shotgun (WGS) entry which is preliminary data.</text>
</comment>
<dbReference type="AlphaFoldDB" id="A0A176YZZ0"/>
<sequence>MAQDQGDDFHVRPGRVGSRGARINPRGNLRSQPFLKQVQVAVRKAGGDPNRIGREPGPSGGRQRGLSGRFNARGRGAKVVPLFLREGHDGGWQQDSSGRFRSRRVAVKARIIKLNPQGLKHKPHGTERAKAASKAIDAHLRYLERDGVNRDGQRGKAYSAVENEADGKAFVERGRDDRHQFRFIVAPEDSNEMADLRSFTRDLMRQVEKDLETRLDWIAINHYNTGHPHTHIIVRGVLDGGGVLNIAGDYIAHGIRHRASELVTLELGHQSELELQAKLETEVEAERWTRLDKLLAAEQRERGIIDLRPGEGTTYAFRENRGVMIGRVKFLERYGLSSQVETGQWVISDRAEETLKELSDRNDIIKTMHRALASHGLEEERGIEQYVRHGVRPGEKIAGRILAKGLAGDEMDERVYLVIDGVDGRVHHVEFPDGSHLKDIGRDAIVEVVPATSGPRTADRNIALNSGENDGIYRPSRHLQRIRQQFERELKDPESFVRSHVRRLEALRRAGHVERINDDHWKIPGDILERGQAYDRTRGGDGPRIKILSSEKLERQIATEGATWLDRELTAREPQAIADSGFGRDVKSALQRRAERLVEMGYATVREGTVRIPPHTVANLEQREVDRVGREMASERGLTFTSSKTGEYVSGRLTGVASLASGRFAMIEDGLGFRLVPWQPILENRIGQFMGGIQRDSGGIDWDFGRKRGLGL</sequence>
<name>A0A176YZZ0_9BRAD</name>
<gene>
    <name evidence="2" type="ORF">AYJ54_06495</name>
</gene>